<dbReference type="SUPFAM" id="SSF52058">
    <property type="entry name" value="L domain-like"/>
    <property type="match status" value="1"/>
</dbReference>
<feature type="compositionally biased region" description="Basic residues" evidence="1">
    <location>
        <begin position="1"/>
        <end position="12"/>
    </location>
</feature>
<organism evidence="2 3">
    <name type="scientific">Effrenium voratum</name>
    <dbReference type="NCBI Taxonomy" id="2562239"/>
    <lineage>
        <taxon>Eukaryota</taxon>
        <taxon>Sar</taxon>
        <taxon>Alveolata</taxon>
        <taxon>Dinophyceae</taxon>
        <taxon>Suessiales</taxon>
        <taxon>Symbiodiniaceae</taxon>
        <taxon>Effrenium</taxon>
    </lineage>
</organism>
<dbReference type="InterPro" id="IPR032675">
    <property type="entry name" value="LRR_dom_sf"/>
</dbReference>
<feature type="compositionally biased region" description="Polar residues" evidence="1">
    <location>
        <begin position="20"/>
        <end position="30"/>
    </location>
</feature>
<accession>A0AA36HSI0</accession>
<keyword evidence="3" id="KW-1185">Reference proteome</keyword>
<dbReference type="Gene3D" id="3.80.10.10">
    <property type="entry name" value="Ribonuclease Inhibitor"/>
    <property type="match status" value="1"/>
</dbReference>
<evidence type="ECO:0000256" key="1">
    <source>
        <dbReference type="SAM" id="MobiDB-lite"/>
    </source>
</evidence>
<proteinExistence type="predicted"/>
<dbReference type="EMBL" id="CAUJNA010000258">
    <property type="protein sequence ID" value="CAJ1374516.1"/>
    <property type="molecule type" value="Genomic_DNA"/>
</dbReference>
<evidence type="ECO:0000313" key="3">
    <source>
        <dbReference type="Proteomes" id="UP001178507"/>
    </source>
</evidence>
<reference evidence="2" key="1">
    <citation type="submission" date="2023-08" db="EMBL/GenBank/DDBJ databases">
        <authorList>
            <person name="Chen Y."/>
            <person name="Shah S."/>
            <person name="Dougan E. K."/>
            <person name="Thang M."/>
            <person name="Chan C."/>
        </authorList>
    </citation>
    <scope>NUCLEOTIDE SEQUENCE</scope>
</reference>
<sequence length="216" mass="23905">MAKFLEHHRHERASHASSRTSGTGAVSPPSQCKVHKINFSGLEEVQGTLDERIAETELHLDLGNTNVTDLKIFENTKLTHLCLQNTQVAGDLSAFSQATRLKSLALQNTQVTVTGDLSGLPQKAWLKRLNLRNTTVAGDIFTLRKLPGLNSADLSRTQVSGKLDEVSWLGHSQQLQALNLAETKVALDPTSYDYFSRSCEKGDNDHCFLPNWPPWT</sequence>
<feature type="region of interest" description="Disordered" evidence="1">
    <location>
        <begin position="1"/>
        <end position="30"/>
    </location>
</feature>
<comment type="caution">
    <text evidence="2">The sequence shown here is derived from an EMBL/GenBank/DDBJ whole genome shotgun (WGS) entry which is preliminary data.</text>
</comment>
<protein>
    <submittedName>
        <fullName evidence="2">Uncharacterized protein</fullName>
    </submittedName>
</protein>
<evidence type="ECO:0000313" key="2">
    <source>
        <dbReference type="EMBL" id="CAJ1374516.1"/>
    </source>
</evidence>
<dbReference type="AlphaFoldDB" id="A0AA36HSI0"/>
<dbReference type="Proteomes" id="UP001178507">
    <property type="component" value="Unassembled WGS sequence"/>
</dbReference>
<gene>
    <name evidence="2" type="ORF">EVOR1521_LOCUS4047</name>
</gene>
<name>A0AA36HSI0_9DINO</name>